<feature type="transmembrane region" description="Helical" evidence="1">
    <location>
        <begin position="72"/>
        <end position="92"/>
    </location>
</feature>
<feature type="transmembrane region" description="Helical" evidence="1">
    <location>
        <begin position="42"/>
        <end position="66"/>
    </location>
</feature>
<evidence type="ECO:0000313" key="2">
    <source>
        <dbReference type="EMBL" id="GGA94143.1"/>
    </source>
</evidence>
<dbReference type="AlphaFoldDB" id="A0A916SDP8"/>
<dbReference type="RefSeq" id="WP_188707643.1">
    <property type="nucleotide sequence ID" value="NZ_BMIG01000004.1"/>
</dbReference>
<dbReference type="EMBL" id="BMIG01000004">
    <property type="protein sequence ID" value="GGA94143.1"/>
    <property type="molecule type" value="Genomic_DNA"/>
</dbReference>
<evidence type="ECO:0008006" key="4">
    <source>
        <dbReference type="Google" id="ProtNLM"/>
    </source>
</evidence>
<keyword evidence="3" id="KW-1185">Reference proteome</keyword>
<protein>
    <recommendedName>
        <fullName evidence="4">Holin-X, holin superfamily III</fullName>
    </recommendedName>
</protein>
<proteinExistence type="predicted"/>
<evidence type="ECO:0000256" key="1">
    <source>
        <dbReference type="SAM" id="Phobius"/>
    </source>
</evidence>
<reference evidence="2" key="2">
    <citation type="submission" date="2020-09" db="EMBL/GenBank/DDBJ databases">
        <authorList>
            <person name="Sun Q."/>
            <person name="Zhou Y."/>
        </authorList>
    </citation>
    <scope>NUCLEOTIDE SEQUENCE</scope>
    <source>
        <strain evidence="2">CGMCC 1.15322</strain>
    </source>
</reference>
<keyword evidence="1" id="KW-1133">Transmembrane helix</keyword>
<gene>
    <name evidence="2" type="ORF">GCM10011496_14000</name>
</gene>
<keyword evidence="1" id="KW-0812">Transmembrane</keyword>
<name>A0A916SDP8_9BURK</name>
<organism evidence="2 3">
    <name type="scientific">Polaromonas eurypsychrophila</name>
    <dbReference type="NCBI Taxonomy" id="1614635"/>
    <lineage>
        <taxon>Bacteria</taxon>
        <taxon>Pseudomonadati</taxon>
        <taxon>Pseudomonadota</taxon>
        <taxon>Betaproteobacteria</taxon>
        <taxon>Burkholderiales</taxon>
        <taxon>Comamonadaceae</taxon>
        <taxon>Polaromonas</taxon>
    </lineage>
</organism>
<dbReference type="Proteomes" id="UP000620596">
    <property type="component" value="Unassembled WGS sequence"/>
</dbReference>
<evidence type="ECO:0000313" key="3">
    <source>
        <dbReference type="Proteomes" id="UP000620596"/>
    </source>
</evidence>
<accession>A0A916SDP8</accession>
<reference evidence="2" key="1">
    <citation type="journal article" date="2014" name="Int. J. Syst. Evol. Microbiol.">
        <title>Complete genome sequence of Corynebacterium casei LMG S-19264T (=DSM 44701T), isolated from a smear-ripened cheese.</title>
        <authorList>
            <consortium name="US DOE Joint Genome Institute (JGI-PGF)"/>
            <person name="Walter F."/>
            <person name="Albersmeier A."/>
            <person name="Kalinowski J."/>
            <person name="Ruckert C."/>
        </authorList>
    </citation>
    <scope>NUCLEOTIDE SEQUENCE</scope>
    <source>
        <strain evidence="2">CGMCC 1.15322</strain>
    </source>
</reference>
<comment type="caution">
    <text evidence="2">The sequence shown here is derived from an EMBL/GenBank/DDBJ whole genome shotgun (WGS) entry which is preliminary data.</text>
</comment>
<sequence length="121" mass="13237">MLHPFFSTLIRQPHLLVDHLAGYAELIRDEASEAGADFFGRVIAWVMVAVCAVVFLILSGVALMLAMVTSPFHWALVAVPLTVLVLMIVALLRARKPSISSHFAEVRAQVDRDAQALRSAT</sequence>
<keyword evidence="1" id="KW-0472">Membrane</keyword>